<evidence type="ECO:0000256" key="4">
    <source>
        <dbReference type="ARBA" id="ARBA00023163"/>
    </source>
</evidence>
<dbReference type="KEGG" id="ypac:CEW88_21405"/>
<dbReference type="Proteomes" id="UP000244915">
    <property type="component" value="Plasmid unnamed2"/>
</dbReference>
<dbReference type="Gene3D" id="3.40.190.10">
    <property type="entry name" value="Periplasmic binding protein-like II"/>
    <property type="match status" value="2"/>
</dbReference>
<accession>A0A2U8HN71</accession>
<dbReference type="InterPro" id="IPR036388">
    <property type="entry name" value="WH-like_DNA-bd_sf"/>
</dbReference>
<reference evidence="6 7" key="1">
    <citation type="submission" date="2017-06" db="EMBL/GenBank/DDBJ databases">
        <title>Yangia sp. YSBP01 complete genome sequence.</title>
        <authorList>
            <person name="Woo J.-H."/>
            <person name="Kim H.-S."/>
        </authorList>
    </citation>
    <scope>NUCLEOTIDE SEQUENCE [LARGE SCALE GENOMIC DNA]</scope>
    <source>
        <strain evidence="6 7">YSBP01</strain>
        <plasmid evidence="6 7">unnamed2</plasmid>
    </source>
</reference>
<dbReference type="PANTHER" id="PTHR30118:SF6">
    <property type="entry name" value="HTH-TYPE TRANSCRIPTIONAL REGULATOR LEUO"/>
    <property type="match status" value="1"/>
</dbReference>
<gene>
    <name evidence="6" type="ORF">CEW88_21405</name>
</gene>
<evidence type="ECO:0000313" key="7">
    <source>
        <dbReference type="Proteomes" id="UP000244915"/>
    </source>
</evidence>
<geneLocation type="plasmid" evidence="6 7">
    <name>unnamed2</name>
</geneLocation>
<keyword evidence="3" id="KW-0238">DNA-binding</keyword>
<dbReference type="EMBL" id="CP022192">
    <property type="protein sequence ID" value="AWI86335.1"/>
    <property type="molecule type" value="Genomic_DNA"/>
</dbReference>
<evidence type="ECO:0000256" key="1">
    <source>
        <dbReference type="ARBA" id="ARBA00009437"/>
    </source>
</evidence>
<dbReference type="PRINTS" id="PR00039">
    <property type="entry name" value="HTHLYSR"/>
</dbReference>
<dbReference type="PANTHER" id="PTHR30118">
    <property type="entry name" value="HTH-TYPE TRANSCRIPTIONAL REGULATOR LEUO-RELATED"/>
    <property type="match status" value="1"/>
</dbReference>
<dbReference type="InterPro" id="IPR037402">
    <property type="entry name" value="YidZ_PBP2"/>
</dbReference>
<dbReference type="InterPro" id="IPR000847">
    <property type="entry name" value="LysR_HTH_N"/>
</dbReference>
<keyword evidence="6" id="KW-0614">Plasmid</keyword>
<dbReference type="Gene3D" id="1.10.10.10">
    <property type="entry name" value="Winged helix-like DNA-binding domain superfamily/Winged helix DNA-binding domain"/>
    <property type="match status" value="1"/>
</dbReference>
<dbReference type="GO" id="GO:0003677">
    <property type="term" value="F:DNA binding"/>
    <property type="evidence" value="ECO:0007669"/>
    <property type="project" value="UniProtKB-KW"/>
</dbReference>
<dbReference type="Pfam" id="PF03466">
    <property type="entry name" value="LysR_substrate"/>
    <property type="match status" value="1"/>
</dbReference>
<dbReference type="InterPro" id="IPR005119">
    <property type="entry name" value="LysR_subst-bd"/>
</dbReference>
<evidence type="ECO:0000313" key="6">
    <source>
        <dbReference type="EMBL" id="AWI86335.1"/>
    </source>
</evidence>
<dbReference type="PROSITE" id="PS50931">
    <property type="entry name" value="HTH_LYSR"/>
    <property type="match status" value="1"/>
</dbReference>
<evidence type="ECO:0000256" key="2">
    <source>
        <dbReference type="ARBA" id="ARBA00023015"/>
    </source>
</evidence>
<sequence length="310" mass="33923">MHIPRPPGEPVPSAPPNPASIDFAALNLLRVVHELGSFTAAAEKLNVNQSAVSYTIAKLRACFQDPLFVREGGQQVATERCEDILARSLQMLGMLDEMLQPDAFEPAQAQQNVTIACNYYERVLLIPGIISAIRRQAPGMTVKVISSLGDGHLRLLRREADVLIGPFARAESGFHSRRLYSEEYACLMDAAHPSAEARLDAASYLSLNHVLIDYGAGWQSAYLRELEAAGHRLLPTITAPSPAGLGTLISGSDLVATIPRRLGERNFEELKVTDCPFPGAFDVSLVWAAHTNASAMHRWLRDLIWTACRS</sequence>
<organism evidence="6 7">
    <name type="scientific">Alloyangia pacifica</name>
    <dbReference type="NCBI Taxonomy" id="311180"/>
    <lineage>
        <taxon>Bacteria</taxon>
        <taxon>Pseudomonadati</taxon>
        <taxon>Pseudomonadota</taxon>
        <taxon>Alphaproteobacteria</taxon>
        <taxon>Rhodobacterales</taxon>
        <taxon>Roseobacteraceae</taxon>
        <taxon>Alloyangia</taxon>
    </lineage>
</organism>
<evidence type="ECO:0000259" key="5">
    <source>
        <dbReference type="PROSITE" id="PS50931"/>
    </source>
</evidence>
<dbReference type="CDD" id="cd08417">
    <property type="entry name" value="PBP2_Nitroaromatics_like"/>
    <property type="match status" value="1"/>
</dbReference>
<comment type="similarity">
    <text evidence="1">Belongs to the LysR transcriptional regulatory family.</text>
</comment>
<dbReference type="AlphaFoldDB" id="A0A2U8HN71"/>
<dbReference type="GO" id="GO:0003700">
    <property type="term" value="F:DNA-binding transcription factor activity"/>
    <property type="evidence" value="ECO:0007669"/>
    <property type="project" value="InterPro"/>
</dbReference>
<keyword evidence="4" id="KW-0804">Transcription</keyword>
<dbReference type="Pfam" id="PF00126">
    <property type="entry name" value="HTH_1"/>
    <property type="match status" value="1"/>
</dbReference>
<feature type="domain" description="HTH lysR-type" evidence="5">
    <location>
        <begin position="21"/>
        <end position="78"/>
    </location>
</feature>
<dbReference type="InterPro" id="IPR050389">
    <property type="entry name" value="LysR-type_TF"/>
</dbReference>
<keyword evidence="2" id="KW-0805">Transcription regulation</keyword>
<name>A0A2U8HN71_9RHOB</name>
<dbReference type="OrthoDB" id="9774011at2"/>
<evidence type="ECO:0000256" key="3">
    <source>
        <dbReference type="ARBA" id="ARBA00023125"/>
    </source>
</evidence>
<dbReference type="SUPFAM" id="SSF46785">
    <property type="entry name" value="Winged helix' DNA-binding domain"/>
    <property type="match status" value="1"/>
</dbReference>
<proteinExistence type="inferred from homology"/>
<dbReference type="SUPFAM" id="SSF53850">
    <property type="entry name" value="Periplasmic binding protein-like II"/>
    <property type="match status" value="1"/>
</dbReference>
<dbReference type="InterPro" id="IPR036390">
    <property type="entry name" value="WH_DNA-bd_sf"/>
</dbReference>
<protein>
    <submittedName>
        <fullName evidence="6">LysR family transcriptional regulator</fullName>
    </submittedName>
</protein>